<dbReference type="InterPro" id="IPR000210">
    <property type="entry name" value="BTB/POZ_dom"/>
</dbReference>
<comment type="caution">
    <text evidence="7">The sequence shown here is derived from an EMBL/GenBank/DDBJ whole genome shotgun (WGS) entry which is preliminary data.</text>
</comment>
<dbReference type="Pfam" id="PF01302">
    <property type="entry name" value="CAP_GLY"/>
    <property type="match status" value="1"/>
</dbReference>
<dbReference type="PROSITE" id="PS50097">
    <property type="entry name" value="BTB"/>
    <property type="match status" value="1"/>
</dbReference>
<feature type="domain" description="CAP-Gly" evidence="6">
    <location>
        <begin position="574"/>
        <end position="616"/>
    </location>
</feature>
<dbReference type="SUPFAM" id="SSF74924">
    <property type="entry name" value="Cap-Gly domain"/>
    <property type="match status" value="1"/>
</dbReference>
<dbReference type="OrthoDB" id="2130750at2759"/>
<dbReference type="SUPFAM" id="SSF54695">
    <property type="entry name" value="POZ domain"/>
    <property type="match status" value="1"/>
</dbReference>
<dbReference type="InterPro" id="IPR036859">
    <property type="entry name" value="CAP-Gly_dom_sf"/>
</dbReference>
<evidence type="ECO:0000256" key="4">
    <source>
        <dbReference type="SAM" id="SignalP"/>
    </source>
</evidence>
<dbReference type="SMART" id="SM00225">
    <property type="entry name" value="BTB"/>
    <property type="match status" value="1"/>
</dbReference>
<feature type="signal peptide" evidence="4">
    <location>
        <begin position="1"/>
        <end position="21"/>
    </location>
</feature>
<dbReference type="EMBL" id="JAEPRD010000042">
    <property type="protein sequence ID" value="KAG2204693.1"/>
    <property type="molecule type" value="Genomic_DNA"/>
</dbReference>
<comment type="subcellular location">
    <subcellularLocation>
        <location evidence="1">Cytoplasm</location>
    </subcellularLocation>
</comment>
<sequence length="624" mass="70603">KLSLVPLKLLFFFFFLVSVMMNEQYGECNVIVTLGAQKVPAKRRLSQSKSPMNKIARGERCTSVSSNELEDQQDIKERTKWSCHTKVLYNESPYFAALFGENFIESKASLVYLPSSIIDSNAFDSIIYYMYKHEINTPKKVEELCSMYSASDYLGMNTLCNQLIESLYELVHKCLCYCNTCINNVPELFSFCRIRGIEFQDEKMAQMTQRVMTVLANDPEKTLSTYWTGRHMAKLLIQLPQDVSQALSQKILYRVNKSNAIESLYACFSASNILSTNDPLLSWSKPLHATLTSVQSKATLIIARHFDFFCCQYPALLSCIDGITYSFDFLEYLLLHILEDQMDSSNVGILYEGVACDLMSRHAVEYNHQVKHILNVAKVMILCYITRRIGDIRQNGGLDKLEKNVLKLLADDLDVRPKSLISSSHPLSSRGIFSFLIPSIPDLSLSTSTHTNGLSRHSSRSTTTSRRIIVPTNSNPSNSFAKKLKRFLRRFSSHHDTVPRLSNRYASASTVHTTSSSWSHVRLSSNKSFSGKMKQRRRFSTGAAQVSAPLVGMNRRVQLTRRPVLTVGTVMFIGRVNFSEGIWVGVELDRRVGKNDGSVNGHRYFTCSPNRGVFVRPEDVSVVV</sequence>
<feature type="domain" description="BTB" evidence="5">
    <location>
        <begin position="84"/>
        <end position="139"/>
    </location>
</feature>
<dbReference type="InterPro" id="IPR000938">
    <property type="entry name" value="CAP-Gly_domain"/>
</dbReference>
<keyword evidence="2" id="KW-0963">Cytoplasm</keyword>
<dbReference type="PANTHER" id="PTHR18916">
    <property type="entry name" value="DYNACTIN 1-RELATED MICROTUBULE-BINDING"/>
    <property type="match status" value="1"/>
</dbReference>
<dbReference type="PROSITE" id="PS50245">
    <property type="entry name" value="CAP_GLY_2"/>
    <property type="match status" value="1"/>
</dbReference>
<dbReference type="GO" id="GO:0051010">
    <property type="term" value="F:microtubule plus-end binding"/>
    <property type="evidence" value="ECO:0007669"/>
    <property type="project" value="TreeGrafter"/>
</dbReference>
<keyword evidence="4" id="KW-0732">Signal</keyword>
<reference evidence="7" key="1">
    <citation type="submission" date="2020-12" db="EMBL/GenBank/DDBJ databases">
        <title>Metabolic potential, ecology and presence of endohyphal bacteria is reflected in genomic diversity of Mucoromycotina.</title>
        <authorList>
            <person name="Muszewska A."/>
            <person name="Okrasinska A."/>
            <person name="Steczkiewicz K."/>
            <person name="Drgas O."/>
            <person name="Orlowska M."/>
            <person name="Perlinska-Lenart U."/>
            <person name="Aleksandrzak-Piekarczyk T."/>
            <person name="Szatraj K."/>
            <person name="Zielenkiewicz U."/>
            <person name="Pilsyk S."/>
            <person name="Malc E."/>
            <person name="Mieczkowski P."/>
            <person name="Kruszewska J.S."/>
            <person name="Biernat P."/>
            <person name="Pawlowska J."/>
        </authorList>
    </citation>
    <scope>NUCLEOTIDE SEQUENCE</scope>
    <source>
        <strain evidence="7">WA0000017839</strain>
    </source>
</reference>
<evidence type="ECO:0000313" key="8">
    <source>
        <dbReference type="Proteomes" id="UP000603453"/>
    </source>
</evidence>
<feature type="region of interest" description="Disordered" evidence="3">
    <location>
        <begin position="447"/>
        <end position="475"/>
    </location>
</feature>
<name>A0A8H7R5P1_9FUNG</name>
<dbReference type="Pfam" id="PF00651">
    <property type="entry name" value="BTB"/>
    <property type="match status" value="1"/>
</dbReference>
<evidence type="ECO:0000256" key="3">
    <source>
        <dbReference type="SAM" id="MobiDB-lite"/>
    </source>
</evidence>
<evidence type="ECO:0000259" key="5">
    <source>
        <dbReference type="PROSITE" id="PS50097"/>
    </source>
</evidence>
<dbReference type="PROSITE" id="PS00845">
    <property type="entry name" value="CAP_GLY_1"/>
    <property type="match status" value="1"/>
</dbReference>
<keyword evidence="8" id="KW-1185">Reference proteome</keyword>
<dbReference type="Gene3D" id="2.30.30.190">
    <property type="entry name" value="CAP Gly-rich-like domain"/>
    <property type="match status" value="1"/>
</dbReference>
<dbReference type="GO" id="GO:0031122">
    <property type="term" value="P:cytoplasmic microtubule organization"/>
    <property type="evidence" value="ECO:0007669"/>
    <property type="project" value="TreeGrafter"/>
</dbReference>
<dbReference type="CDD" id="cd18186">
    <property type="entry name" value="BTB_POZ_ZBTB_KLHL-like"/>
    <property type="match status" value="1"/>
</dbReference>
<evidence type="ECO:0000313" key="7">
    <source>
        <dbReference type="EMBL" id="KAG2204693.1"/>
    </source>
</evidence>
<proteinExistence type="predicted"/>
<evidence type="ECO:0000256" key="1">
    <source>
        <dbReference type="ARBA" id="ARBA00004496"/>
    </source>
</evidence>
<dbReference type="Gene3D" id="3.30.710.10">
    <property type="entry name" value="Potassium Channel Kv1.1, Chain A"/>
    <property type="match status" value="1"/>
</dbReference>
<evidence type="ECO:0000259" key="6">
    <source>
        <dbReference type="PROSITE" id="PS50245"/>
    </source>
</evidence>
<dbReference type="Proteomes" id="UP000603453">
    <property type="component" value="Unassembled WGS sequence"/>
</dbReference>
<dbReference type="InterPro" id="IPR011333">
    <property type="entry name" value="SKP1/BTB/POZ_sf"/>
</dbReference>
<dbReference type="PANTHER" id="PTHR18916:SF85">
    <property type="entry name" value="TUBULIN-FOLDING COFACTOR B"/>
    <property type="match status" value="1"/>
</dbReference>
<dbReference type="GO" id="GO:0005634">
    <property type="term" value="C:nucleus"/>
    <property type="evidence" value="ECO:0007669"/>
    <property type="project" value="TreeGrafter"/>
</dbReference>
<dbReference type="SMART" id="SM01052">
    <property type="entry name" value="CAP_GLY"/>
    <property type="match status" value="1"/>
</dbReference>
<gene>
    <name evidence="7" type="ORF">INT47_011989</name>
</gene>
<dbReference type="GO" id="GO:0035371">
    <property type="term" value="C:microtubule plus-end"/>
    <property type="evidence" value="ECO:0007669"/>
    <property type="project" value="TreeGrafter"/>
</dbReference>
<evidence type="ECO:0000256" key="2">
    <source>
        <dbReference type="ARBA" id="ARBA00022490"/>
    </source>
</evidence>
<feature type="chain" id="PRO_5034108342" evidence="4">
    <location>
        <begin position="22"/>
        <end position="624"/>
    </location>
</feature>
<dbReference type="GO" id="GO:0005938">
    <property type="term" value="C:cell cortex"/>
    <property type="evidence" value="ECO:0007669"/>
    <property type="project" value="TreeGrafter"/>
</dbReference>
<organism evidence="7 8">
    <name type="scientific">Mucor saturninus</name>
    <dbReference type="NCBI Taxonomy" id="64648"/>
    <lineage>
        <taxon>Eukaryota</taxon>
        <taxon>Fungi</taxon>
        <taxon>Fungi incertae sedis</taxon>
        <taxon>Mucoromycota</taxon>
        <taxon>Mucoromycotina</taxon>
        <taxon>Mucoromycetes</taxon>
        <taxon>Mucorales</taxon>
        <taxon>Mucorineae</taxon>
        <taxon>Mucoraceae</taxon>
        <taxon>Mucor</taxon>
    </lineage>
</organism>
<dbReference type="AlphaFoldDB" id="A0A8H7R5P1"/>
<feature type="non-terminal residue" evidence="7">
    <location>
        <position position="1"/>
    </location>
</feature>
<accession>A0A8H7R5P1</accession>
<protein>
    <submittedName>
        <fullName evidence="7">Uncharacterized protein</fullName>
    </submittedName>
</protein>